<dbReference type="EMBL" id="QGKX02000095">
    <property type="protein sequence ID" value="KAF3572982.1"/>
    <property type="molecule type" value="Genomic_DNA"/>
</dbReference>
<evidence type="ECO:0000256" key="1">
    <source>
        <dbReference type="SAM" id="MobiDB-lite"/>
    </source>
</evidence>
<name>A0A8S9RKW7_BRACR</name>
<comment type="caution">
    <text evidence="2">The sequence shown here is derived from an EMBL/GenBank/DDBJ whole genome shotgun (WGS) entry which is preliminary data.</text>
</comment>
<accession>A0A8S9RKW7</accession>
<evidence type="ECO:0000313" key="3">
    <source>
        <dbReference type="Proteomes" id="UP000712600"/>
    </source>
</evidence>
<proteinExistence type="predicted"/>
<dbReference type="Proteomes" id="UP000712600">
    <property type="component" value="Unassembled WGS sequence"/>
</dbReference>
<organism evidence="2 3">
    <name type="scientific">Brassica cretica</name>
    <name type="common">Mustard</name>
    <dbReference type="NCBI Taxonomy" id="69181"/>
    <lineage>
        <taxon>Eukaryota</taxon>
        <taxon>Viridiplantae</taxon>
        <taxon>Streptophyta</taxon>
        <taxon>Embryophyta</taxon>
        <taxon>Tracheophyta</taxon>
        <taxon>Spermatophyta</taxon>
        <taxon>Magnoliopsida</taxon>
        <taxon>eudicotyledons</taxon>
        <taxon>Gunneridae</taxon>
        <taxon>Pentapetalae</taxon>
        <taxon>rosids</taxon>
        <taxon>malvids</taxon>
        <taxon>Brassicales</taxon>
        <taxon>Brassicaceae</taxon>
        <taxon>Brassiceae</taxon>
        <taxon>Brassica</taxon>
    </lineage>
</organism>
<dbReference type="AlphaFoldDB" id="A0A8S9RKW7"/>
<evidence type="ECO:0000313" key="2">
    <source>
        <dbReference type="EMBL" id="KAF3572982.1"/>
    </source>
</evidence>
<protein>
    <submittedName>
        <fullName evidence="2">Uncharacterized protein</fullName>
    </submittedName>
</protein>
<reference evidence="2" key="1">
    <citation type="submission" date="2019-12" db="EMBL/GenBank/DDBJ databases">
        <title>Genome sequencing and annotation of Brassica cretica.</title>
        <authorList>
            <person name="Studholme D.J."/>
            <person name="Sarris P."/>
        </authorList>
    </citation>
    <scope>NUCLEOTIDE SEQUENCE</scope>
    <source>
        <strain evidence="2">PFS-109/04</strain>
        <tissue evidence="2">Leaf</tissue>
    </source>
</reference>
<sequence length="60" mass="6652">MRQQIDWGCRFVLEISGGAFAMTDPRNGGYKSSMTTKSSKSDEEGGTHTSFGFESAEKRR</sequence>
<feature type="region of interest" description="Disordered" evidence="1">
    <location>
        <begin position="22"/>
        <end position="60"/>
    </location>
</feature>
<gene>
    <name evidence="2" type="ORF">F2Q69_00061583</name>
</gene>